<comment type="similarity">
    <text evidence="4">Belongs to the glycosyltransferase 13 family.</text>
</comment>
<organism evidence="19 20">
    <name type="scientific">Effrenium voratum</name>
    <dbReference type="NCBI Taxonomy" id="2562239"/>
    <lineage>
        <taxon>Eukaryota</taxon>
        <taxon>Sar</taxon>
        <taxon>Alveolata</taxon>
        <taxon>Dinophyceae</taxon>
        <taxon>Suessiales</taxon>
        <taxon>Symbiodiniaceae</taxon>
        <taxon>Effrenium</taxon>
    </lineage>
</organism>
<evidence type="ECO:0000256" key="8">
    <source>
        <dbReference type="ARBA" id="ARBA00022723"/>
    </source>
</evidence>
<evidence type="ECO:0000256" key="9">
    <source>
        <dbReference type="ARBA" id="ARBA00022968"/>
    </source>
</evidence>
<dbReference type="AlphaFoldDB" id="A0AA36J3L3"/>
<dbReference type="InterPro" id="IPR029044">
    <property type="entry name" value="Nucleotide-diphossugar_trans"/>
</dbReference>
<dbReference type="EC" id="2.4.1.101" evidence="14"/>
<evidence type="ECO:0000256" key="6">
    <source>
        <dbReference type="ARBA" id="ARBA00022679"/>
    </source>
</evidence>
<evidence type="ECO:0000256" key="15">
    <source>
        <dbReference type="ARBA" id="ARBA00041712"/>
    </source>
</evidence>
<feature type="compositionally biased region" description="Basic residues" evidence="17">
    <location>
        <begin position="1"/>
        <end position="11"/>
    </location>
</feature>
<keyword evidence="8" id="KW-0479">Metal-binding</keyword>
<keyword evidence="12 18" id="KW-0472">Membrane</keyword>
<evidence type="ECO:0000256" key="13">
    <source>
        <dbReference type="ARBA" id="ARBA00023211"/>
    </source>
</evidence>
<comment type="pathway">
    <text evidence="3">Protein modification; protein glycosylation.</text>
</comment>
<keyword evidence="5" id="KW-0328">Glycosyltransferase</keyword>
<evidence type="ECO:0000256" key="3">
    <source>
        <dbReference type="ARBA" id="ARBA00004922"/>
    </source>
</evidence>
<feature type="region of interest" description="Disordered" evidence="17">
    <location>
        <begin position="1"/>
        <end position="40"/>
    </location>
</feature>
<keyword evidence="9" id="KW-0735">Signal-anchor</keyword>
<comment type="subcellular location">
    <subcellularLocation>
        <location evidence="2">Golgi apparatus membrane</location>
        <topology evidence="2">Single-pass type II membrane protein</topology>
    </subcellularLocation>
</comment>
<keyword evidence="10 18" id="KW-1133">Transmembrane helix</keyword>
<reference evidence="19" key="1">
    <citation type="submission" date="2023-08" db="EMBL/GenBank/DDBJ databases">
        <authorList>
            <person name="Chen Y."/>
            <person name="Shah S."/>
            <person name="Dougan E. K."/>
            <person name="Thang M."/>
            <person name="Chan C."/>
        </authorList>
    </citation>
    <scope>NUCLEOTIDE SEQUENCE</scope>
</reference>
<comment type="cofactor">
    <cofactor evidence="1">
        <name>Mn(2+)</name>
        <dbReference type="ChEBI" id="CHEBI:29035"/>
    </cofactor>
</comment>
<keyword evidence="11" id="KW-0333">Golgi apparatus</keyword>
<dbReference type="InterPro" id="IPR052261">
    <property type="entry name" value="Glycosyltransferase_13"/>
</dbReference>
<evidence type="ECO:0000256" key="18">
    <source>
        <dbReference type="SAM" id="Phobius"/>
    </source>
</evidence>
<evidence type="ECO:0000313" key="20">
    <source>
        <dbReference type="Proteomes" id="UP001178507"/>
    </source>
</evidence>
<keyword evidence="6" id="KW-0808">Transferase</keyword>
<dbReference type="PANTHER" id="PTHR10468:SF0">
    <property type="entry name" value="ALPHA-1,3-MANNOSYL-GLYCOPROTEIN 2-BETA-N-ACETYLGLUCOSAMINYLTRANSFERASE"/>
    <property type="match status" value="1"/>
</dbReference>
<sequence>MPARPHGKKKPEKISTKLSKKKDSVADEDTGADKKKSLPARLPPVGRMQLLVASAVTAGAAGAFMLWSWASRTEQRQPVQIARHEVLVAPILPASLPGCTLERGYANRDIVGPEHFGVSSPAECMRDCQQQRFCNCWSWKDDGFCRTGRSPHCTYVASEDDDRWMYGSCSPPTLPPALLGQPAPSVAPGAPSVPPSVPPSMPPSVPSGESPAPSAPKLPLVEVPKASVAGLVDLLVTTALPATAAKEPAGAAAKEPAAGEQRGAERVLNSTPSPEAIPVLMITHKRAAYLQRALASLFRYRPSQEQYPIIASQDGDDASVRSLLQKYLTSGELARHLRFSPKKFLPSGYERLCSHYAWAFSQLFDVLGFEQAIVLEEDLEISPDFFSYFQATWPLLRADPELFCISAWNDNGKAEIASNATAVYRSDFFPGLGWMLLRSFWMEVKGLWPTQYWDDFLRRPEIRRKRQCLRPELSRTHTFGEQGVSKGQFYKTHLAGNLLNSKQLDWSAVSLAHVATRANFEAYLTQQVKSAKLLPLEDSGKLLDAAVAFRYDDKQWKSVAQRFGLMEDEKAGVRRGSFRGVVPFSWHRRPAFLVESWPLVRSEP</sequence>
<dbReference type="Proteomes" id="UP001178507">
    <property type="component" value="Unassembled WGS sequence"/>
</dbReference>
<evidence type="ECO:0000256" key="4">
    <source>
        <dbReference type="ARBA" id="ARBA00006492"/>
    </source>
</evidence>
<dbReference type="Gene3D" id="3.90.550.10">
    <property type="entry name" value="Spore Coat Polysaccharide Biosynthesis Protein SpsA, Chain A"/>
    <property type="match status" value="1"/>
</dbReference>
<dbReference type="GO" id="GO:0000139">
    <property type="term" value="C:Golgi membrane"/>
    <property type="evidence" value="ECO:0007669"/>
    <property type="project" value="UniProtKB-SubCell"/>
</dbReference>
<dbReference type="FunFam" id="3.90.550.10:FF:000252">
    <property type="entry name" value="Protein O-linked-mannose beta-1,2-N-acetylglucosaminyltransferase 1"/>
    <property type="match status" value="1"/>
</dbReference>
<feature type="transmembrane region" description="Helical" evidence="18">
    <location>
        <begin position="50"/>
        <end position="70"/>
    </location>
</feature>
<evidence type="ECO:0000256" key="12">
    <source>
        <dbReference type="ARBA" id="ARBA00023136"/>
    </source>
</evidence>
<evidence type="ECO:0000256" key="14">
    <source>
        <dbReference type="ARBA" id="ARBA00038949"/>
    </source>
</evidence>
<evidence type="ECO:0000313" key="19">
    <source>
        <dbReference type="EMBL" id="CAJ1398972.1"/>
    </source>
</evidence>
<evidence type="ECO:0000256" key="16">
    <source>
        <dbReference type="ARBA" id="ARBA00049421"/>
    </source>
</evidence>
<feature type="compositionally biased region" description="Basic and acidic residues" evidence="17">
    <location>
        <begin position="21"/>
        <end position="36"/>
    </location>
</feature>
<feature type="region of interest" description="Disordered" evidence="17">
    <location>
        <begin position="246"/>
        <end position="270"/>
    </location>
</feature>
<dbReference type="EMBL" id="CAUJNA010003318">
    <property type="protein sequence ID" value="CAJ1398972.1"/>
    <property type="molecule type" value="Genomic_DNA"/>
</dbReference>
<feature type="compositionally biased region" description="Pro residues" evidence="17">
    <location>
        <begin position="191"/>
        <end position="205"/>
    </location>
</feature>
<proteinExistence type="inferred from homology"/>
<dbReference type="SUPFAM" id="SSF53448">
    <property type="entry name" value="Nucleotide-diphospho-sugar transferases"/>
    <property type="match status" value="1"/>
</dbReference>
<comment type="catalytic activity">
    <reaction evidence="16">
        <text>N(4)-(alpha-D-Man-(1-&gt;3)-[alpha-D-Man-(1-&gt;3)-[alpha-D-Man-(1-&gt;6)]-alpha-D-Man-(1-&gt;6)]-beta-D-Man-(1-&gt;4)-beta-D-GlcNAc-(1-&gt;4)-beta-D-GlcNAc)-L-asparaginyl-[protein] (N-glucan mannose isomer 5A1,2) + UDP-N-acetyl-alpha-D-glucosamine = N(4)-{beta-D-GlcNAc-(1-&gt;2)-alpha-D-Man-(1-&gt;3)-[alpha-D-Man-(1-&gt;3)-[alpha-D-Man-(1-&gt;6)]-alpha-D-Man-(1-&gt;6)]-beta-D-Man-(1-&gt;4)-beta-D-GlcNAc-(1-&gt;4)-beta-D-GlcNAc}-L-asparaginyl-[protein] + UDP + H(+)</text>
        <dbReference type="Rhea" id="RHEA:11456"/>
        <dbReference type="Rhea" id="RHEA-COMP:14367"/>
        <dbReference type="Rhea" id="RHEA-COMP:14368"/>
        <dbReference type="ChEBI" id="CHEBI:15378"/>
        <dbReference type="ChEBI" id="CHEBI:57705"/>
        <dbReference type="ChEBI" id="CHEBI:58223"/>
        <dbReference type="ChEBI" id="CHEBI:59087"/>
        <dbReference type="ChEBI" id="CHEBI:60625"/>
        <dbReference type="EC" id="2.4.1.101"/>
    </reaction>
</comment>
<evidence type="ECO:0000256" key="17">
    <source>
        <dbReference type="SAM" id="MobiDB-lite"/>
    </source>
</evidence>
<keyword evidence="20" id="KW-1185">Reference proteome</keyword>
<evidence type="ECO:0000256" key="7">
    <source>
        <dbReference type="ARBA" id="ARBA00022692"/>
    </source>
</evidence>
<feature type="region of interest" description="Disordered" evidence="17">
    <location>
        <begin position="180"/>
        <end position="216"/>
    </location>
</feature>
<dbReference type="GO" id="GO:0003827">
    <property type="term" value="F:alpha-1,3-mannosylglycoprotein 2-beta-N-acetylglucosaminyltransferase activity"/>
    <property type="evidence" value="ECO:0007669"/>
    <property type="project" value="UniProtKB-EC"/>
</dbReference>
<keyword evidence="7 18" id="KW-0812">Transmembrane</keyword>
<dbReference type="InterPro" id="IPR004139">
    <property type="entry name" value="Glyco_trans_13"/>
</dbReference>
<name>A0AA36J3L3_9DINO</name>
<protein>
    <recommendedName>
        <fullName evidence="14">alpha-1,3-mannosyl-glycoprotein 2-beta-N-acetylglucosaminyltransferase</fullName>
        <ecNumber evidence="14">2.4.1.101</ecNumber>
    </recommendedName>
    <alternativeName>
        <fullName evidence="15">N-glycosyl-oligosaccharide-glycoprotein N-acetylglucosaminyltransferase I</fullName>
    </alternativeName>
</protein>
<evidence type="ECO:0000256" key="1">
    <source>
        <dbReference type="ARBA" id="ARBA00001936"/>
    </source>
</evidence>
<evidence type="ECO:0000256" key="2">
    <source>
        <dbReference type="ARBA" id="ARBA00004323"/>
    </source>
</evidence>
<accession>A0AA36J3L3</accession>
<dbReference type="PANTHER" id="PTHR10468">
    <property type="entry name" value="PROTEIN O-LINKED-MANNOSE BETA-1,2-N-ACETYLGLUCOSAMINYLTRANSFERASE 1/ALPHA-1,3-MANNOSYL-GLYCOPROTEIN 2-BETA-N-ACETYLGLUCOSAMINYLTRANSFERASE"/>
    <property type="match status" value="1"/>
</dbReference>
<evidence type="ECO:0000256" key="5">
    <source>
        <dbReference type="ARBA" id="ARBA00022676"/>
    </source>
</evidence>
<keyword evidence="13" id="KW-0464">Manganese</keyword>
<dbReference type="Gene3D" id="3.10.180.20">
    <property type="entry name" value="N-Acetylglucosaminyltransferase I, Domain 2"/>
    <property type="match status" value="1"/>
</dbReference>
<dbReference type="GO" id="GO:0046872">
    <property type="term" value="F:metal ion binding"/>
    <property type="evidence" value="ECO:0007669"/>
    <property type="project" value="UniProtKB-KW"/>
</dbReference>
<dbReference type="Pfam" id="PF03071">
    <property type="entry name" value="GNT-I"/>
    <property type="match status" value="1"/>
</dbReference>
<evidence type="ECO:0000256" key="10">
    <source>
        <dbReference type="ARBA" id="ARBA00022989"/>
    </source>
</evidence>
<comment type="caution">
    <text evidence="19">The sequence shown here is derived from an EMBL/GenBank/DDBJ whole genome shotgun (WGS) entry which is preliminary data.</text>
</comment>
<evidence type="ECO:0000256" key="11">
    <source>
        <dbReference type="ARBA" id="ARBA00023034"/>
    </source>
</evidence>
<gene>
    <name evidence="19" type="ORF">EVOR1521_LOCUS22612</name>
</gene>
<feature type="compositionally biased region" description="Low complexity" evidence="17">
    <location>
        <begin position="246"/>
        <end position="260"/>
    </location>
</feature>